<dbReference type="STRING" id="553466.SAMN04487950_2635"/>
<keyword evidence="3" id="KW-1185">Reference proteome</keyword>
<protein>
    <submittedName>
        <fullName evidence="2">Uncharacterized protein</fullName>
    </submittedName>
</protein>
<feature type="compositionally biased region" description="Polar residues" evidence="1">
    <location>
        <begin position="22"/>
        <end position="47"/>
    </location>
</feature>
<evidence type="ECO:0000256" key="1">
    <source>
        <dbReference type="SAM" id="MobiDB-lite"/>
    </source>
</evidence>
<evidence type="ECO:0000313" key="3">
    <source>
        <dbReference type="Proteomes" id="UP000199607"/>
    </source>
</evidence>
<dbReference type="RefSeq" id="WP_009374579.1">
    <property type="nucleotide sequence ID" value="NZ_FOTC01000002.1"/>
</dbReference>
<feature type="region of interest" description="Disordered" evidence="1">
    <location>
        <begin position="1"/>
        <end position="47"/>
    </location>
</feature>
<proteinExistence type="predicted"/>
<dbReference type="EMBL" id="FOTC01000002">
    <property type="protein sequence ID" value="SFL13040.1"/>
    <property type="molecule type" value="Genomic_DNA"/>
</dbReference>
<name>A0A1I4F6W9_9EURY</name>
<dbReference type="AlphaFoldDB" id="A0A1I4F6W9"/>
<evidence type="ECO:0000313" key="2">
    <source>
        <dbReference type="EMBL" id="SFL13040.1"/>
    </source>
</evidence>
<sequence>MTRESEARTMKDVNHTPPAGVSVTNVWQRGQTPETAETPQTKTPADD</sequence>
<dbReference type="Pfam" id="PF25951">
    <property type="entry name" value="DUF7989"/>
    <property type="match status" value="1"/>
</dbReference>
<organism evidence="2 3">
    <name type="scientific">Halogranum rubrum</name>
    <dbReference type="NCBI Taxonomy" id="553466"/>
    <lineage>
        <taxon>Archaea</taxon>
        <taxon>Methanobacteriati</taxon>
        <taxon>Methanobacteriota</taxon>
        <taxon>Stenosarchaea group</taxon>
        <taxon>Halobacteria</taxon>
        <taxon>Halobacteriales</taxon>
        <taxon>Haloferacaceae</taxon>
    </lineage>
</organism>
<reference evidence="3" key="1">
    <citation type="submission" date="2016-10" db="EMBL/GenBank/DDBJ databases">
        <authorList>
            <person name="Varghese N."/>
            <person name="Submissions S."/>
        </authorList>
    </citation>
    <scope>NUCLEOTIDE SEQUENCE [LARGE SCALE GENOMIC DNA]</scope>
    <source>
        <strain evidence="3">CGMCC 1.7738</strain>
    </source>
</reference>
<accession>A0A1I4F6W9</accession>
<gene>
    <name evidence="2" type="ORF">SAMN04487950_2635</name>
</gene>
<feature type="compositionally biased region" description="Basic and acidic residues" evidence="1">
    <location>
        <begin position="1"/>
        <end position="14"/>
    </location>
</feature>
<dbReference type="InterPro" id="IPR058742">
    <property type="entry name" value="DUF7989"/>
</dbReference>
<dbReference type="Proteomes" id="UP000199607">
    <property type="component" value="Unassembled WGS sequence"/>
</dbReference>